<accession>I3EHG7</accession>
<evidence type="ECO:0000256" key="1">
    <source>
        <dbReference type="ARBA" id="ARBA00009312"/>
    </source>
</evidence>
<dbReference type="EMBL" id="GL870878">
    <property type="protein sequence ID" value="EIJ88664.1"/>
    <property type="molecule type" value="Genomic_DNA"/>
</dbReference>
<protein>
    <recommendedName>
        <fullName evidence="4">40S ribosomal protein S6</fullName>
    </recommendedName>
</protein>
<dbReference type="STRING" id="935791.I3EHG7"/>
<organism evidence="5 6">
    <name type="scientific">Nematocida parisii (strain ERTm3)</name>
    <name type="common">Nematode killer fungus</name>
    <dbReference type="NCBI Taxonomy" id="935791"/>
    <lineage>
        <taxon>Eukaryota</taxon>
        <taxon>Fungi</taxon>
        <taxon>Fungi incertae sedis</taxon>
        <taxon>Microsporidia</taxon>
        <taxon>Nematocida</taxon>
    </lineage>
</organism>
<keyword evidence="2 4" id="KW-0689">Ribosomal protein</keyword>
<dbReference type="HOGENOM" id="CLU_046346_0_1_1"/>
<dbReference type="GO" id="GO:0006412">
    <property type="term" value="P:translation"/>
    <property type="evidence" value="ECO:0007669"/>
    <property type="project" value="InterPro"/>
</dbReference>
<evidence type="ECO:0000313" key="6">
    <source>
        <dbReference type="Proteomes" id="UP000002872"/>
    </source>
</evidence>
<comment type="similarity">
    <text evidence="1 4">Belongs to the eukaryotic ribosomal protein eS6 family.</text>
</comment>
<dbReference type="InParanoid" id="I3EHG7"/>
<proteinExistence type="inferred from homology"/>
<dbReference type="GO" id="GO:0003735">
    <property type="term" value="F:structural constituent of ribosome"/>
    <property type="evidence" value="ECO:0007669"/>
    <property type="project" value="InterPro"/>
</dbReference>
<dbReference type="InterPro" id="IPR014401">
    <property type="entry name" value="Ribosomal_eS6-like"/>
</dbReference>
<dbReference type="Gene3D" id="1.20.5.2650">
    <property type="match status" value="1"/>
</dbReference>
<dbReference type="Pfam" id="PF01092">
    <property type="entry name" value="Ribosomal_S6e"/>
    <property type="match status" value="1"/>
</dbReference>
<dbReference type="GO" id="GO:0005840">
    <property type="term" value="C:ribosome"/>
    <property type="evidence" value="ECO:0007669"/>
    <property type="project" value="UniProtKB-KW"/>
</dbReference>
<dbReference type="InterPro" id="IPR018282">
    <property type="entry name" value="Ribosomal_eS6_CS"/>
</dbReference>
<evidence type="ECO:0000256" key="4">
    <source>
        <dbReference type="PIRNR" id="PIRNR002129"/>
    </source>
</evidence>
<dbReference type="InterPro" id="IPR001377">
    <property type="entry name" value="Ribosomal_eS6"/>
</dbReference>
<dbReference type="Proteomes" id="UP000002872">
    <property type="component" value="Unassembled WGS sequence"/>
</dbReference>
<dbReference type="PIRSF" id="PIRSF002129">
    <property type="entry name" value="Ribosom_S6_euk"/>
    <property type="match status" value="1"/>
</dbReference>
<dbReference type="OMA" id="YVITHEK"/>
<gene>
    <name evidence="5" type="ORF">NEQG_01354</name>
</gene>
<dbReference type="PROSITE" id="PS00578">
    <property type="entry name" value="RIBOSOMAL_S6E"/>
    <property type="match status" value="1"/>
</dbReference>
<keyword evidence="6" id="KW-1185">Reference proteome</keyword>
<dbReference type="FunCoup" id="I3EHG7">
    <property type="interactions" value="274"/>
</dbReference>
<dbReference type="VEuPathDB" id="MicrosporidiaDB:NEQG_01354"/>
<evidence type="ECO:0000313" key="5">
    <source>
        <dbReference type="EMBL" id="EIJ88664.1"/>
    </source>
</evidence>
<reference evidence="5" key="1">
    <citation type="submission" date="2011-01" db="EMBL/GenBank/DDBJ databases">
        <title>The Genome Sequence of Nematocida parisii strain ERTm3.</title>
        <authorList>
            <consortium name="The Broad Institute Genome Sequencing Platform"/>
            <consortium name="The Broad Institute Genome Sequencing Center for Infectious Disease"/>
            <person name="Cuomo C."/>
            <person name="Troemel E."/>
            <person name="Young S.K."/>
            <person name="Zeng Q."/>
            <person name="Gargeya S."/>
            <person name="Fitzgerald M."/>
            <person name="Haas B."/>
            <person name="Abouelleil A."/>
            <person name="Alvarado L."/>
            <person name="Arachchi H.M."/>
            <person name="Berlin A."/>
            <person name="Chapman S.B."/>
            <person name="Gearin G."/>
            <person name="Goldberg J."/>
            <person name="Griggs A."/>
            <person name="Gujja S."/>
            <person name="Hansen M."/>
            <person name="Heiman D."/>
            <person name="Howarth C."/>
            <person name="Larimer J."/>
            <person name="Lui A."/>
            <person name="MacDonald P.J.P."/>
            <person name="McCowen C."/>
            <person name="Montmayeur A."/>
            <person name="Murphy C."/>
            <person name="Neiman D."/>
            <person name="Pearson M."/>
            <person name="Priest M."/>
            <person name="Roberts A."/>
            <person name="Saif S."/>
            <person name="Shea T."/>
            <person name="Sisk P."/>
            <person name="Stolte C."/>
            <person name="Sykes S."/>
            <person name="Wortman J."/>
            <person name="Nusbaum C."/>
            <person name="Birren B."/>
        </authorList>
    </citation>
    <scope>NUCLEOTIDE SEQUENCE</scope>
    <source>
        <strain evidence="5">ERTm3</strain>
    </source>
</reference>
<name>I3EHG7_NEMP3</name>
<dbReference type="SMART" id="SM01405">
    <property type="entry name" value="Ribosomal_S6e"/>
    <property type="match status" value="1"/>
</dbReference>
<evidence type="ECO:0000256" key="3">
    <source>
        <dbReference type="ARBA" id="ARBA00023274"/>
    </source>
</evidence>
<dbReference type="OrthoDB" id="10260596at2759"/>
<evidence type="ECO:0000256" key="2">
    <source>
        <dbReference type="ARBA" id="ARBA00022980"/>
    </source>
</evidence>
<sequence>MKLSIANPERTTQKVIEIEHNVESALYEKRIMDVIEGELIAPEWSGFLLQLTGGTDKQGFPMKPGVMTPDRVRLLLKKGDTGFRCTDNGLRRRKSVRGDVVSEHIGVLNLKVVKEGSHVFEGFNDIVNPLARGPKRASKIRKLFGLSSDVMNLEDYVIPHTKTTKSGETKVVKPKIQRLITEKHIQRWQERIAARIERQKLGRERKAKYFAMMKEKGLLTSRSEGFKTKRASA</sequence>
<dbReference type="PANTHER" id="PTHR11502">
    <property type="entry name" value="40S RIBOSOMAL PROTEIN S6"/>
    <property type="match status" value="1"/>
</dbReference>
<dbReference type="GO" id="GO:1990904">
    <property type="term" value="C:ribonucleoprotein complex"/>
    <property type="evidence" value="ECO:0007669"/>
    <property type="project" value="UniProtKB-KW"/>
</dbReference>
<dbReference type="AlphaFoldDB" id="I3EHG7"/>
<keyword evidence="3 4" id="KW-0687">Ribonucleoprotein</keyword>